<feature type="transmembrane region" description="Helical" evidence="1">
    <location>
        <begin position="345"/>
        <end position="365"/>
    </location>
</feature>
<evidence type="ECO:0000313" key="3">
    <source>
        <dbReference type="Proteomes" id="UP001500956"/>
    </source>
</evidence>
<feature type="transmembrane region" description="Helical" evidence="1">
    <location>
        <begin position="513"/>
        <end position="531"/>
    </location>
</feature>
<feature type="transmembrane region" description="Helical" evidence="1">
    <location>
        <begin position="256"/>
        <end position="275"/>
    </location>
</feature>
<feature type="transmembrane region" description="Helical" evidence="1">
    <location>
        <begin position="133"/>
        <end position="156"/>
    </location>
</feature>
<proteinExistence type="predicted"/>
<evidence type="ECO:0000256" key="1">
    <source>
        <dbReference type="SAM" id="Phobius"/>
    </source>
</evidence>
<feature type="transmembrane region" description="Helical" evidence="1">
    <location>
        <begin position="81"/>
        <end position="102"/>
    </location>
</feature>
<dbReference type="Proteomes" id="UP001500956">
    <property type="component" value="Unassembled WGS sequence"/>
</dbReference>
<feature type="transmembrane region" description="Helical" evidence="1">
    <location>
        <begin position="44"/>
        <end position="61"/>
    </location>
</feature>
<comment type="caution">
    <text evidence="2">The sequence shown here is derived from an EMBL/GenBank/DDBJ whole genome shotgun (WGS) entry which is preliminary data.</text>
</comment>
<organism evidence="2 3">
    <name type="scientific">Isoptericola chiayiensis</name>
    <dbReference type="NCBI Taxonomy" id="579446"/>
    <lineage>
        <taxon>Bacteria</taxon>
        <taxon>Bacillati</taxon>
        <taxon>Actinomycetota</taxon>
        <taxon>Actinomycetes</taxon>
        <taxon>Micrococcales</taxon>
        <taxon>Promicromonosporaceae</taxon>
        <taxon>Isoptericola</taxon>
    </lineage>
</organism>
<feature type="transmembrane region" description="Helical" evidence="1">
    <location>
        <begin position="200"/>
        <end position="217"/>
    </location>
</feature>
<dbReference type="EMBL" id="BAABID010000003">
    <property type="protein sequence ID" value="GAA4717798.1"/>
    <property type="molecule type" value="Genomic_DNA"/>
</dbReference>
<feature type="transmembrane region" description="Helical" evidence="1">
    <location>
        <begin position="485"/>
        <end position="507"/>
    </location>
</feature>
<evidence type="ECO:0000313" key="2">
    <source>
        <dbReference type="EMBL" id="GAA4717798.1"/>
    </source>
</evidence>
<reference evidence="3" key="1">
    <citation type="journal article" date="2019" name="Int. J. Syst. Evol. Microbiol.">
        <title>The Global Catalogue of Microorganisms (GCM) 10K type strain sequencing project: providing services to taxonomists for standard genome sequencing and annotation.</title>
        <authorList>
            <consortium name="The Broad Institute Genomics Platform"/>
            <consortium name="The Broad Institute Genome Sequencing Center for Infectious Disease"/>
            <person name="Wu L."/>
            <person name="Ma J."/>
        </authorList>
    </citation>
    <scope>NUCLEOTIDE SEQUENCE [LARGE SCALE GENOMIC DNA]</scope>
    <source>
        <strain evidence="3">JCM 18063</strain>
    </source>
</reference>
<feature type="transmembrane region" description="Helical" evidence="1">
    <location>
        <begin position="168"/>
        <end position="188"/>
    </location>
</feature>
<keyword evidence="1" id="KW-1133">Transmembrane helix</keyword>
<feature type="transmembrane region" description="Helical" evidence="1">
    <location>
        <begin position="420"/>
        <end position="440"/>
    </location>
</feature>
<evidence type="ECO:0008006" key="4">
    <source>
        <dbReference type="Google" id="ProtNLM"/>
    </source>
</evidence>
<sequence>MSGDGDAADTAGLAMPYGPWRRWVRALRAHHRRRRADDDGDRTYLAYGFTLLALMYGPILWTTLAQAGVPLGEGAGWSVRGTLVVAGTVVVAAAGLGGVVLARLGAPLWVTRTDAAYVLSGVWDPRAVLWRRVLVLVAVAGVLAALVGSALAFGALDAAGTPAGAGTLTAWGACAAGVAMLPLTLAVAAQCPRWRTTARVAAALIAAVGVLVAVQGADFPVGTAVLGADVLCVDPSGCAPLPVRDGVAPAGPPAAVVGWAAGLAVVCGWLLLAVLPRDLDADVTAEAWSRTVATGEALGAGDATGVRAVAGPARLTGRRRTFPRILLPSVPLVARDVLALSRRPAVLLGSLPAGVAGAALLALAAGGGPGAAPAAVGGGVVLYAAAAAWTGGLRDLAEQAEPGGLLPGGPSRAVRGHLPVPVALGAVSGALGLLVAAVLAGVDGSSVVLVGTGLVVALGARVWVAGATQAPPEVFTPVAGPTGDLSTVMVIAWFLRAWLVVIGSAWVVARLGLTWVPLVVVVVVALAAAGARRLDRG</sequence>
<gene>
    <name evidence="2" type="ORF">GCM10023216_02370</name>
</gene>
<keyword evidence="3" id="KW-1185">Reference proteome</keyword>
<name>A0ABP8XY99_9MICO</name>
<keyword evidence="1" id="KW-0812">Transmembrane</keyword>
<protein>
    <recommendedName>
        <fullName evidence="4">ABC-2 type transport system permease protein</fullName>
    </recommendedName>
</protein>
<feature type="transmembrane region" description="Helical" evidence="1">
    <location>
        <begin position="371"/>
        <end position="389"/>
    </location>
</feature>
<accession>A0ABP8XY99</accession>
<keyword evidence="1" id="KW-0472">Membrane</keyword>
<dbReference type="RefSeq" id="WP_172151585.1">
    <property type="nucleotide sequence ID" value="NZ_BAABID010000003.1"/>
</dbReference>
<feature type="transmembrane region" description="Helical" evidence="1">
    <location>
        <begin position="446"/>
        <end position="464"/>
    </location>
</feature>